<protein>
    <recommendedName>
        <fullName evidence="2">Extensin-like C-terminal domain-containing protein</fullName>
    </recommendedName>
</protein>
<sequence>MTGRRDRGWRRARRRGTILWAPLLAGLYVAVAIAEPVIARPLNPFQTLGLSVPDLRPKRRAAPQRSAPVQPGLPLRKPAPPVPSAEAEAAPEETPVEAADVPTAPAEVPAAPAETDTAATQAPPTEDAEEVESAEETAEAPEETAEAPEDSAEASASETAGEPAPQPPRNPVRTGEDPDAAVDPKVAAALDQCVKLLDGLDLEYEHLDPIRRGACGSLAPIKLKSIGDHPKIAVSPPATVNCTVAATLHNWFATSVQPTAEALGSSVVKIKNAASYMCRNQYGRPDTKLSEHAKANALDIKAFVMASGQTIPVLGNWPYGYRPTRPQLAQAPWPNPLRDHSTLPPRSRTPGISVLNEDIEYKEFTKEADEFGEMATHPFFKPVFAAPAELPDLEDEEPEGPVPEAISAAMRRRASYGRSMGMRARSSGRFSVPKRTPRTAITSISICASGAM</sequence>
<dbReference type="AlphaFoldDB" id="A0A1E3VKU7"/>
<accession>A0A1E3VKU7</accession>
<organism evidence="3 4">
    <name type="scientific">Methyloceanibacter stevinii</name>
    <dbReference type="NCBI Taxonomy" id="1774970"/>
    <lineage>
        <taxon>Bacteria</taxon>
        <taxon>Pseudomonadati</taxon>
        <taxon>Pseudomonadota</taxon>
        <taxon>Alphaproteobacteria</taxon>
        <taxon>Hyphomicrobiales</taxon>
        <taxon>Hyphomicrobiaceae</taxon>
        <taxon>Methyloceanibacter</taxon>
    </lineage>
</organism>
<feature type="region of interest" description="Disordered" evidence="1">
    <location>
        <begin position="56"/>
        <end position="180"/>
    </location>
</feature>
<dbReference type="STRING" id="1774970.AUC70_11265"/>
<dbReference type="Pfam" id="PF06904">
    <property type="entry name" value="Extensin-like_C"/>
    <property type="match status" value="1"/>
</dbReference>
<proteinExistence type="predicted"/>
<evidence type="ECO:0000313" key="4">
    <source>
        <dbReference type="Proteomes" id="UP000094172"/>
    </source>
</evidence>
<evidence type="ECO:0000259" key="2">
    <source>
        <dbReference type="Pfam" id="PF06904"/>
    </source>
</evidence>
<dbReference type="EMBL" id="LPWE01000013">
    <property type="protein sequence ID" value="ODR94132.1"/>
    <property type="molecule type" value="Genomic_DNA"/>
</dbReference>
<comment type="caution">
    <text evidence="3">The sequence shown here is derived from an EMBL/GenBank/DDBJ whole genome shotgun (WGS) entry which is preliminary data.</text>
</comment>
<evidence type="ECO:0000256" key="1">
    <source>
        <dbReference type="SAM" id="MobiDB-lite"/>
    </source>
</evidence>
<evidence type="ECO:0000313" key="3">
    <source>
        <dbReference type="EMBL" id="ODR94132.1"/>
    </source>
</evidence>
<gene>
    <name evidence="3" type="ORF">AUC70_11265</name>
</gene>
<feature type="compositionally biased region" description="Low complexity" evidence="1">
    <location>
        <begin position="153"/>
        <end position="163"/>
    </location>
</feature>
<dbReference type="InterPro" id="IPR009683">
    <property type="entry name" value="Extensin-like_C"/>
</dbReference>
<reference evidence="3 4" key="1">
    <citation type="journal article" date="2016" name="Environ. Microbiol.">
        <title>New Methyloceanibacter diversity from North Sea sediments includes methanotroph containing solely the soluble methane monooxygenase.</title>
        <authorList>
            <person name="Vekeman B."/>
            <person name="Kerckhof F.M."/>
            <person name="Cremers G."/>
            <person name="de Vos P."/>
            <person name="Vandamme P."/>
            <person name="Boon N."/>
            <person name="Op den Camp H.J."/>
            <person name="Heylen K."/>
        </authorList>
    </citation>
    <scope>NUCLEOTIDE SEQUENCE [LARGE SCALE GENOMIC DNA]</scope>
    <source>
        <strain evidence="3 4">R-67176</strain>
    </source>
</reference>
<name>A0A1E3VKU7_9HYPH</name>
<feature type="compositionally biased region" description="Acidic residues" evidence="1">
    <location>
        <begin position="126"/>
        <end position="152"/>
    </location>
</feature>
<feature type="domain" description="Extensin-like C-terminal" evidence="2">
    <location>
        <begin position="192"/>
        <end position="320"/>
    </location>
</feature>
<dbReference type="Proteomes" id="UP000094172">
    <property type="component" value="Unassembled WGS sequence"/>
</dbReference>
<keyword evidence="4" id="KW-1185">Reference proteome</keyword>
<feature type="compositionally biased region" description="Low complexity" evidence="1">
    <location>
        <begin position="96"/>
        <end position="125"/>
    </location>
</feature>